<feature type="non-terminal residue" evidence="2">
    <location>
        <position position="1"/>
    </location>
</feature>
<reference evidence="2" key="1">
    <citation type="submission" date="2020-03" db="EMBL/GenBank/DDBJ databases">
        <title>Hybrid Assembly of Korean Phytophthora infestans isolates.</title>
        <authorList>
            <person name="Prokchorchik M."/>
            <person name="Lee Y."/>
            <person name="Seo J."/>
            <person name="Cho J.-H."/>
            <person name="Park Y.-E."/>
            <person name="Jang D.-C."/>
            <person name="Im J.-S."/>
            <person name="Choi J.-G."/>
            <person name="Park H.-J."/>
            <person name="Lee G.-B."/>
            <person name="Lee Y.-G."/>
            <person name="Hong S.-Y."/>
            <person name="Cho K."/>
            <person name="Sohn K.H."/>
        </authorList>
    </citation>
    <scope>NUCLEOTIDE SEQUENCE</scope>
    <source>
        <strain evidence="2">KR_2_A2</strain>
    </source>
</reference>
<evidence type="ECO:0000313" key="3">
    <source>
        <dbReference type="Proteomes" id="UP000704712"/>
    </source>
</evidence>
<name>A0A8S9V599_PHYIN</name>
<feature type="chain" id="PRO_5035940605" evidence="1">
    <location>
        <begin position="30"/>
        <end position="249"/>
    </location>
</feature>
<proteinExistence type="predicted"/>
<feature type="signal peptide" evidence="1">
    <location>
        <begin position="1"/>
        <end position="29"/>
    </location>
</feature>
<gene>
    <name evidence="2" type="ORF">GN958_ATG05121</name>
</gene>
<organism evidence="2 3">
    <name type="scientific">Phytophthora infestans</name>
    <name type="common">Potato late blight agent</name>
    <name type="synonym">Botrytis infestans</name>
    <dbReference type="NCBI Taxonomy" id="4787"/>
    <lineage>
        <taxon>Eukaryota</taxon>
        <taxon>Sar</taxon>
        <taxon>Stramenopiles</taxon>
        <taxon>Oomycota</taxon>
        <taxon>Peronosporomycetes</taxon>
        <taxon>Peronosporales</taxon>
        <taxon>Peronosporaceae</taxon>
        <taxon>Phytophthora</taxon>
    </lineage>
</organism>
<accession>A0A8S9V599</accession>
<keyword evidence="1" id="KW-0732">Signal</keyword>
<sequence>LQTNMPVSSNLWVGLILGLLLRLLQTGSTKDFCSYPVLASEELPLEMFQPSAAMVSFTEDPTVVRASSIQRRQQVFVQEEVIVSSVGVAQELDRVLLGSQVRNDQKLLELAQYAHDHAIDTAPETEIRLGCHLREYLGGMHAYYDASMKNQGELQSVELGRHLGCLKRDVHEREQASAVATVRTMANKMEKRFGGDGDNIQYHSTTHVSECETRLQSALKQIQGNFESATDLQSAWIEKRLKVKLNAAK</sequence>
<protein>
    <submittedName>
        <fullName evidence="2">Uncharacterized protein</fullName>
    </submittedName>
</protein>
<dbReference type="EMBL" id="JAACNO010000701">
    <property type="protein sequence ID" value="KAF4145688.1"/>
    <property type="molecule type" value="Genomic_DNA"/>
</dbReference>
<evidence type="ECO:0000256" key="1">
    <source>
        <dbReference type="SAM" id="SignalP"/>
    </source>
</evidence>
<dbReference type="Proteomes" id="UP000704712">
    <property type="component" value="Unassembled WGS sequence"/>
</dbReference>
<comment type="caution">
    <text evidence="2">The sequence shown here is derived from an EMBL/GenBank/DDBJ whole genome shotgun (WGS) entry which is preliminary data.</text>
</comment>
<evidence type="ECO:0000313" key="2">
    <source>
        <dbReference type="EMBL" id="KAF4145688.1"/>
    </source>
</evidence>
<dbReference type="AlphaFoldDB" id="A0A8S9V599"/>